<dbReference type="EMBL" id="WHUW01000013">
    <property type="protein sequence ID" value="KAF8440049.1"/>
    <property type="molecule type" value="Genomic_DNA"/>
</dbReference>
<feature type="compositionally biased region" description="Basic and acidic residues" evidence="5">
    <location>
        <begin position="835"/>
        <end position="845"/>
    </location>
</feature>
<dbReference type="GO" id="GO:0030968">
    <property type="term" value="P:endoplasmic reticulum unfolded protein response"/>
    <property type="evidence" value="ECO:0007669"/>
    <property type="project" value="TreeGrafter"/>
</dbReference>
<evidence type="ECO:0000313" key="8">
    <source>
        <dbReference type="Proteomes" id="UP001194468"/>
    </source>
</evidence>
<feature type="compositionally biased region" description="Basic and acidic residues" evidence="5">
    <location>
        <begin position="616"/>
        <end position="627"/>
    </location>
</feature>
<keyword evidence="4" id="KW-0143">Chaperone</keyword>
<evidence type="ECO:0000256" key="5">
    <source>
        <dbReference type="SAM" id="MobiDB-lite"/>
    </source>
</evidence>
<keyword evidence="6" id="KW-0812">Transmembrane</keyword>
<feature type="region of interest" description="Disordered" evidence="5">
    <location>
        <begin position="835"/>
        <end position="888"/>
    </location>
</feature>
<sequence length="888" mass="98123">MFGTHDSCPRSGLRVFHDGVHPLPHNLPQKLDGSPVMPGLCLRRTLCLFVLLTVFLESSFAALLAIDYGSDWIKASLIKPGLPFDVLLNKDSKRKIQASVAFKRDDRLFGTDAANLASRFPSDSFTSLKLLQGAPFSSEAISYFAQISTSDVVGSGRSTTALKQSDGTEWSTEELIAMQLSYVKQLAESHGEHVHDVVLTVPPHYTQFERDAIVDAVEIAGMKTLMLINDGTAVAVNYAMTRTFSSTPEYHIIYDAGASSTRATLVSFTAAEDTKTKAPYTQISVLGVGFDRSTSGTDLGRRMRDILVERFFSQHKQDIRREKRGMAKLWQEASRVKTILSANTEAMSTVESVAFDLDFKTKVTREQFERACSDLRSRFAKPIHDAIASAGLNLDQISSVILTGGNSRTPMVQAAIKAAVGEHRIAQNVNADEAAVLGAGLYGASLSRQFKTKDIRIADIATYDIQASYFASTPDSRTIHSSIFPKDSKYGTHKTLSFKRKEDFSVWFDYKTEVAPGFPREILQVQISGVAEALGNLTERGAIDPVVKLTVALSDSGFVSAKEAVAYGEVRDESLAGMLKGLFGGGSGEQEVLKEQDTEDTVQEGEGETRQTTSATKEKKTNKEKKDMSTIPLEVNVVFSTLPPMTVAEKRAARDRLRAIDSKEVLKRLREEAHNTLEAYLYKLRDILEDGPDSPFMKCSKASERQAISKKLADTIAWLHEEGDAADTTALREKRGTLELLERPIVHRYKEIEDFPQVLNNSQKWNWSTRLFLAEARANLTAEAAADVPSKWTSEELDVLEAKLKEHEAWLHGGVERHKRTPMNEDPAIQTKEMKERAKALEQHLQRLVKRKAPKVKKPASGASQRSGSSDSEPKEPDSGKGTGHDEL</sequence>
<feature type="compositionally biased region" description="Basic and acidic residues" evidence="5">
    <location>
        <begin position="872"/>
        <end position="888"/>
    </location>
</feature>
<keyword evidence="3" id="KW-0067">ATP-binding</keyword>
<keyword evidence="8" id="KW-1185">Reference proteome</keyword>
<dbReference type="InterPro" id="IPR043129">
    <property type="entry name" value="ATPase_NBD"/>
</dbReference>
<reference evidence="7" key="2">
    <citation type="journal article" date="2020" name="Nat. Commun.">
        <title>Large-scale genome sequencing of mycorrhizal fungi provides insights into the early evolution of symbiotic traits.</title>
        <authorList>
            <person name="Miyauchi S."/>
            <person name="Kiss E."/>
            <person name="Kuo A."/>
            <person name="Drula E."/>
            <person name="Kohler A."/>
            <person name="Sanchez-Garcia M."/>
            <person name="Morin E."/>
            <person name="Andreopoulos B."/>
            <person name="Barry K.W."/>
            <person name="Bonito G."/>
            <person name="Buee M."/>
            <person name="Carver A."/>
            <person name="Chen C."/>
            <person name="Cichocki N."/>
            <person name="Clum A."/>
            <person name="Culley D."/>
            <person name="Crous P.W."/>
            <person name="Fauchery L."/>
            <person name="Girlanda M."/>
            <person name="Hayes R.D."/>
            <person name="Keri Z."/>
            <person name="LaButti K."/>
            <person name="Lipzen A."/>
            <person name="Lombard V."/>
            <person name="Magnuson J."/>
            <person name="Maillard F."/>
            <person name="Murat C."/>
            <person name="Nolan M."/>
            <person name="Ohm R.A."/>
            <person name="Pangilinan J."/>
            <person name="Pereira M.F."/>
            <person name="Perotto S."/>
            <person name="Peter M."/>
            <person name="Pfister S."/>
            <person name="Riley R."/>
            <person name="Sitrit Y."/>
            <person name="Stielow J.B."/>
            <person name="Szollosi G."/>
            <person name="Zifcakova L."/>
            <person name="Stursova M."/>
            <person name="Spatafora J.W."/>
            <person name="Tedersoo L."/>
            <person name="Vaario L.M."/>
            <person name="Yamada A."/>
            <person name="Yan M."/>
            <person name="Wang P."/>
            <person name="Xu J."/>
            <person name="Bruns T."/>
            <person name="Baldrian P."/>
            <person name="Vilgalys R."/>
            <person name="Dunand C."/>
            <person name="Henrissat B."/>
            <person name="Grigoriev I.V."/>
            <person name="Hibbett D."/>
            <person name="Nagy L.G."/>
            <person name="Martin F.M."/>
        </authorList>
    </citation>
    <scope>NUCLEOTIDE SEQUENCE</scope>
    <source>
        <strain evidence="7">BED1</strain>
    </source>
</reference>
<evidence type="ECO:0000256" key="1">
    <source>
        <dbReference type="ARBA" id="ARBA00022741"/>
    </source>
</evidence>
<dbReference type="Gene3D" id="3.30.30.30">
    <property type="match status" value="1"/>
</dbReference>
<proteinExistence type="predicted"/>
<accession>A0AAD4GEB5</accession>
<feature type="region of interest" description="Disordered" evidence="5">
    <location>
        <begin position="587"/>
        <end position="627"/>
    </location>
</feature>
<comment type="caution">
    <text evidence="7">The sequence shown here is derived from an EMBL/GenBank/DDBJ whole genome shotgun (WGS) entry which is preliminary data.</text>
</comment>
<dbReference type="AlphaFoldDB" id="A0AAD4GEB5"/>
<dbReference type="PANTHER" id="PTHR45639">
    <property type="entry name" value="HSC70CB, ISOFORM G-RELATED"/>
    <property type="match status" value="1"/>
</dbReference>
<evidence type="ECO:0000256" key="4">
    <source>
        <dbReference type="ARBA" id="ARBA00023186"/>
    </source>
</evidence>
<evidence type="ECO:0000256" key="3">
    <source>
        <dbReference type="ARBA" id="ARBA00022840"/>
    </source>
</evidence>
<dbReference type="Gene3D" id="3.90.640.10">
    <property type="entry name" value="Actin, Chain A, domain 4"/>
    <property type="match status" value="1"/>
</dbReference>
<dbReference type="Gene3D" id="1.20.1270.10">
    <property type="match status" value="1"/>
</dbReference>
<gene>
    <name evidence="7" type="ORF">L210DRAFT_3630857</name>
</gene>
<feature type="compositionally biased region" description="Low complexity" evidence="5">
    <location>
        <begin position="859"/>
        <end position="871"/>
    </location>
</feature>
<dbReference type="Pfam" id="PF00012">
    <property type="entry name" value="HSP70"/>
    <property type="match status" value="1"/>
</dbReference>
<reference evidence="7" key="1">
    <citation type="submission" date="2019-10" db="EMBL/GenBank/DDBJ databases">
        <authorList>
            <consortium name="DOE Joint Genome Institute"/>
            <person name="Kuo A."/>
            <person name="Miyauchi S."/>
            <person name="Kiss E."/>
            <person name="Drula E."/>
            <person name="Kohler A."/>
            <person name="Sanchez-Garcia M."/>
            <person name="Andreopoulos B."/>
            <person name="Barry K.W."/>
            <person name="Bonito G."/>
            <person name="Buee M."/>
            <person name="Carver A."/>
            <person name="Chen C."/>
            <person name="Cichocki N."/>
            <person name="Clum A."/>
            <person name="Culley D."/>
            <person name="Crous P.W."/>
            <person name="Fauchery L."/>
            <person name="Girlanda M."/>
            <person name="Hayes R."/>
            <person name="Keri Z."/>
            <person name="LaButti K."/>
            <person name="Lipzen A."/>
            <person name="Lombard V."/>
            <person name="Magnuson J."/>
            <person name="Maillard F."/>
            <person name="Morin E."/>
            <person name="Murat C."/>
            <person name="Nolan M."/>
            <person name="Ohm R."/>
            <person name="Pangilinan J."/>
            <person name="Pereira M."/>
            <person name="Perotto S."/>
            <person name="Peter M."/>
            <person name="Riley R."/>
            <person name="Sitrit Y."/>
            <person name="Stielow B."/>
            <person name="Szollosi G."/>
            <person name="Zifcakova L."/>
            <person name="Stursova M."/>
            <person name="Spatafora J.W."/>
            <person name="Tedersoo L."/>
            <person name="Vaario L.-M."/>
            <person name="Yamada A."/>
            <person name="Yan M."/>
            <person name="Wang P."/>
            <person name="Xu J."/>
            <person name="Bruns T."/>
            <person name="Baldrian P."/>
            <person name="Vilgalys R."/>
            <person name="Henrissat B."/>
            <person name="Grigoriev I.V."/>
            <person name="Hibbett D."/>
            <person name="Nagy L.G."/>
            <person name="Martin F.M."/>
        </authorList>
    </citation>
    <scope>NUCLEOTIDE SEQUENCE</scope>
    <source>
        <strain evidence="7">BED1</strain>
    </source>
</reference>
<organism evidence="7 8">
    <name type="scientific">Boletus edulis BED1</name>
    <dbReference type="NCBI Taxonomy" id="1328754"/>
    <lineage>
        <taxon>Eukaryota</taxon>
        <taxon>Fungi</taxon>
        <taxon>Dikarya</taxon>
        <taxon>Basidiomycota</taxon>
        <taxon>Agaricomycotina</taxon>
        <taxon>Agaricomycetes</taxon>
        <taxon>Agaricomycetidae</taxon>
        <taxon>Boletales</taxon>
        <taxon>Boletineae</taxon>
        <taxon>Boletaceae</taxon>
        <taxon>Boletoideae</taxon>
        <taxon>Boletus</taxon>
    </lineage>
</organism>
<dbReference type="GO" id="GO:0005524">
    <property type="term" value="F:ATP binding"/>
    <property type="evidence" value="ECO:0007669"/>
    <property type="project" value="UniProtKB-KW"/>
</dbReference>
<dbReference type="FunFam" id="3.90.640.10:FF:000003">
    <property type="entry name" value="Molecular chaperone DnaK"/>
    <property type="match status" value="1"/>
</dbReference>
<feature type="transmembrane region" description="Helical" evidence="6">
    <location>
        <begin position="46"/>
        <end position="66"/>
    </location>
</feature>
<dbReference type="CDD" id="cd10230">
    <property type="entry name" value="ASKHA_NBD_HSP70_HYOU1"/>
    <property type="match status" value="1"/>
</dbReference>
<dbReference type="GO" id="GO:0034663">
    <property type="term" value="C:endoplasmic reticulum chaperone complex"/>
    <property type="evidence" value="ECO:0007669"/>
    <property type="project" value="TreeGrafter"/>
</dbReference>
<dbReference type="Gene3D" id="2.60.34.10">
    <property type="entry name" value="Substrate Binding Domain Of DNAk, Chain A, domain 1"/>
    <property type="match status" value="1"/>
</dbReference>
<feature type="compositionally biased region" description="Acidic residues" evidence="5">
    <location>
        <begin position="597"/>
        <end position="606"/>
    </location>
</feature>
<name>A0AAD4GEB5_BOLED</name>
<dbReference type="SUPFAM" id="SSF100934">
    <property type="entry name" value="Heat shock protein 70kD (HSP70), C-terminal subdomain"/>
    <property type="match status" value="1"/>
</dbReference>
<evidence type="ECO:0000256" key="2">
    <source>
        <dbReference type="ARBA" id="ARBA00022824"/>
    </source>
</evidence>
<evidence type="ECO:0000313" key="7">
    <source>
        <dbReference type="EMBL" id="KAF8440049.1"/>
    </source>
</evidence>
<protein>
    <submittedName>
        <fullName evidence="7">HSP70-domain-containing protein</fullName>
    </submittedName>
</protein>
<dbReference type="InterPro" id="IPR029047">
    <property type="entry name" value="HSP70_peptide-bd_sf"/>
</dbReference>
<feature type="compositionally biased region" description="Basic residues" evidence="5">
    <location>
        <begin position="847"/>
        <end position="858"/>
    </location>
</feature>
<dbReference type="PANTHER" id="PTHR45639:SF3">
    <property type="entry name" value="HYPOXIA UP-REGULATED PROTEIN 1"/>
    <property type="match status" value="1"/>
</dbReference>
<dbReference type="GO" id="GO:0140662">
    <property type="term" value="F:ATP-dependent protein folding chaperone"/>
    <property type="evidence" value="ECO:0007669"/>
    <property type="project" value="InterPro"/>
</dbReference>
<keyword evidence="2" id="KW-0256">Endoplasmic reticulum</keyword>
<evidence type="ECO:0000256" key="6">
    <source>
        <dbReference type="SAM" id="Phobius"/>
    </source>
</evidence>
<keyword evidence="6" id="KW-0472">Membrane</keyword>
<dbReference type="InterPro" id="IPR013126">
    <property type="entry name" value="Hsp_70_fam"/>
</dbReference>
<dbReference type="Gene3D" id="3.30.420.40">
    <property type="match status" value="2"/>
</dbReference>
<dbReference type="PRINTS" id="PR00301">
    <property type="entry name" value="HEATSHOCK70"/>
</dbReference>
<dbReference type="InterPro" id="IPR029048">
    <property type="entry name" value="HSP70_C_sf"/>
</dbReference>
<dbReference type="Proteomes" id="UP001194468">
    <property type="component" value="Unassembled WGS sequence"/>
</dbReference>
<keyword evidence="1" id="KW-0547">Nucleotide-binding</keyword>
<dbReference type="SUPFAM" id="SSF53067">
    <property type="entry name" value="Actin-like ATPase domain"/>
    <property type="match status" value="2"/>
</dbReference>
<keyword evidence="6" id="KW-1133">Transmembrane helix</keyword>